<proteinExistence type="predicted"/>
<feature type="signal peptide" evidence="2">
    <location>
        <begin position="1"/>
        <end position="32"/>
    </location>
</feature>
<protein>
    <submittedName>
        <fullName evidence="3">Uncharacterized protein</fullName>
    </submittedName>
</protein>
<dbReference type="SUPFAM" id="SSF50249">
    <property type="entry name" value="Nucleic acid-binding proteins"/>
    <property type="match status" value="1"/>
</dbReference>
<dbReference type="Proteomes" id="UP000824890">
    <property type="component" value="Unassembled WGS sequence"/>
</dbReference>
<dbReference type="EMBL" id="JAGKQM010000016">
    <property type="protein sequence ID" value="KAH0873165.1"/>
    <property type="molecule type" value="Genomic_DNA"/>
</dbReference>
<evidence type="ECO:0000256" key="2">
    <source>
        <dbReference type="SAM" id="SignalP"/>
    </source>
</evidence>
<organism evidence="3 4">
    <name type="scientific">Brassica napus</name>
    <name type="common">Rape</name>
    <dbReference type="NCBI Taxonomy" id="3708"/>
    <lineage>
        <taxon>Eukaryota</taxon>
        <taxon>Viridiplantae</taxon>
        <taxon>Streptophyta</taxon>
        <taxon>Embryophyta</taxon>
        <taxon>Tracheophyta</taxon>
        <taxon>Spermatophyta</taxon>
        <taxon>Magnoliopsida</taxon>
        <taxon>eudicotyledons</taxon>
        <taxon>Gunneridae</taxon>
        <taxon>Pentapetalae</taxon>
        <taxon>rosids</taxon>
        <taxon>malvids</taxon>
        <taxon>Brassicales</taxon>
        <taxon>Brassicaceae</taxon>
        <taxon>Brassiceae</taxon>
        <taxon>Brassica</taxon>
    </lineage>
</organism>
<comment type="caution">
    <text evidence="3">The sequence shown here is derived from an EMBL/GenBank/DDBJ whole genome shotgun (WGS) entry which is preliminary data.</text>
</comment>
<name>A0ABQ7YZ25_BRANA</name>
<keyword evidence="2" id="KW-0732">Signal</keyword>
<accession>A0ABQ7YZ25</accession>
<sequence length="344" mass="38498">VCYLYGLLNIHGVCVRLCCLMFTLGGFDVVQCNQNFRLSESILTIRFNVLTNFDALTAPISPILEELFRFRDLDSLLGLANTKTQLPDVIGELAAVKITVSDIPQGNERIMATIKSIISNKFIDVSVTLSLFESQAVTFHNKLEGFGGDPRVLPYALKGHVRDSCRGALSRDISHRCRLASRHSWNNPASSLLRGYTKVEPLSISELTKFILTAKPQYVILMSLYCTEIEFVCTGKVTGIKMERGWCYVSCFMCTRRLQRTVSSFTCVSRNNTKAIGVLRYRVEMSIADDTTRVYLLVLMMTKLHNMRAYEAGHLMTGPGVNPEESRAPPFIQGDIQGSTRPKS</sequence>
<dbReference type="PANTHER" id="PTHR47165">
    <property type="entry name" value="OS03G0429900 PROTEIN"/>
    <property type="match status" value="1"/>
</dbReference>
<evidence type="ECO:0000313" key="4">
    <source>
        <dbReference type="Proteomes" id="UP000824890"/>
    </source>
</evidence>
<evidence type="ECO:0000256" key="1">
    <source>
        <dbReference type="SAM" id="MobiDB-lite"/>
    </source>
</evidence>
<gene>
    <name evidence="3" type="ORF">HID58_070527</name>
</gene>
<feature type="chain" id="PRO_5045985426" evidence="2">
    <location>
        <begin position="33"/>
        <end position="344"/>
    </location>
</feature>
<dbReference type="Gene3D" id="2.40.50.140">
    <property type="entry name" value="Nucleic acid-binding proteins"/>
    <property type="match status" value="1"/>
</dbReference>
<evidence type="ECO:0000313" key="3">
    <source>
        <dbReference type="EMBL" id="KAH0873165.1"/>
    </source>
</evidence>
<feature type="non-terminal residue" evidence="3">
    <location>
        <position position="1"/>
    </location>
</feature>
<dbReference type="InterPro" id="IPR012340">
    <property type="entry name" value="NA-bd_OB-fold"/>
</dbReference>
<reference evidence="3 4" key="1">
    <citation type="submission" date="2021-05" db="EMBL/GenBank/DDBJ databases">
        <title>Genome Assembly of Synthetic Allotetraploid Brassica napus Reveals Homoeologous Exchanges between Subgenomes.</title>
        <authorList>
            <person name="Davis J.T."/>
        </authorList>
    </citation>
    <scope>NUCLEOTIDE SEQUENCE [LARGE SCALE GENOMIC DNA]</scope>
    <source>
        <strain evidence="4">cv. Da-Ae</strain>
        <tissue evidence="3">Seedling</tissue>
    </source>
</reference>
<dbReference type="PANTHER" id="PTHR47165:SF4">
    <property type="entry name" value="OS03G0429900 PROTEIN"/>
    <property type="match status" value="1"/>
</dbReference>
<keyword evidence="4" id="KW-1185">Reference proteome</keyword>
<feature type="region of interest" description="Disordered" evidence="1">
    <location>
        <begin position="322"/>
        <end position="344"/>
    </location>
</feature>